<protein>
    <recommendedName>
        <fullName evidence="11">ERCC4 domain-containing protein</fullName>
    </recommendedName>
</protein>
<keyword evidence="4" id="KW-0255">Endonuclease</keyword>
<name>A0AAV1SQI8_9ROSI</name>
<dbReference type="Pfam" id="PF02732">
    <property type="entry name" value="ERCC4"/>
    <property type="match status" value="1"/>
</dbReference>
<dbReference type="FunFam" id="1.10.150.20:FF:000038">
    <property type="entry name" value="DNA repair endonuclease UVH1"/>
    <property type="match status" value="1"/>
</dbReference>
<dbReference type="EMBL" id="CAWUPB010001197">
    <property type="protein sequence ID" value="CAK7356255.1"/>
    <property type="molecule type" value="Genomic_DNA"/>
</dbReference>
<evidence type="ECO:0000256" key="8">
    <source>
        <dbReference type="ARBA" id="ARBA00023204"/>
    </source>
</evidence>
<keyword evidence="8" id="KW-0234">DNA repair</keyword>
<evidence type="ECO:0000256" key="3">
    <source>
        <dbReference type="ARBA" id="ARBA00022722"/>
    </source>
</evidence>
<comment type="subcellular location">
    <subcellularLocation>
        <location evidence="1">Nucleus</location>
    </subcellularLocation>
</comment>
<accession>A0AAV1SQI8</accession>
<dbReference type="PANTHER" id="PTHR10150:SF0">
    <property type="entry name" value="DNA REPAIR ENDONUCLEASE XPF"/>
    <property type="match status" value="1"/>
</dbReference>
<evidence type="ECO:0000256" key="9">
    <source>
        <dbReference type="ARBA" id="ARBA00023242"/>
    </source>
</evidence>
<dbReference type="PANTHER" id="PTHR10150">
    <property type="entry name" value="DNA REPAIR ENDONUCLEASE XPF"/>
    <property type="match status" value="1"/>
</dbReference>
<keyword evidence="3" id="KW-0540">Nuclease</keyword>
<evidence type="ECO:0000313" key="12">
    <source>
        <dbReference type="EMBL" id="CAK7356255.1"/>
    </source>
</evidence>
<sequence length="998" mass="112666">MVQFHEHIITDLLEDPTGGLVILFSGLSLAKLLSSLLSLHSPSQGTLLILSPPPTLKSLIFHHHHISQNPIEITEITSDLPSHHRLSLYSSGQICFITPRILIVDLLSNKIPTSSLAGLILLNAHSLSETSTEAFIVRILKYSTQSRNQNNSNVFYIRAFSDRPQAMVSGFCKTERLMKCLFIKKLHLWPRFQVYVSQELEKDPPEVVDVRVPMSKYMVGIQKAIVEVMDACLKEMRKSNKVDVEDLTVENGLFKSFDEIVRRQLDPIWHTLGKKTKQLVSDLKTLRKLLDYLVRYDAVSFLKYLDTLRVSESFWSVWIFAESSYKIFDYAKKRVFRLARSKDVKLNEQSKTKAGRKRKSKSDHSNEGEADGTSPLTTSSGVVLEEVLEEAPKWKVLCEILEEIEKERQKQALSGEEDEVESEGVDNGIVLVACKDERSCMQLEDCIRHGPQKVLQEEWKKYLLSKVELRGLRTPEKKKAKLKPKQPKGFGILDGVVPVKTVQSAEASSTNKQEHDAFLAAASKIRNPNKREQVAEDEPQPLAGSRSKGARVEGKGRKKRGQANGKNSGSKDNDSNIDVVIKDLPEISGSKNESQTVENNQAAIDGYCEAYFEHASVVKRVCQRHAQEPDLTGSKNAKPIPPMHFYALESDQPILDILKPSVIIVYHPDMMFVREIEVYKAENPSKKLKVYFLFYEDSTEVQKFEASIRRENGAFESLIRQKSLMMIPVDQNEQCLGLNGSIDPLASSSQNSTRKAGGRKEIEKEMQVIVDMREFMSSLPNVLHQKGMRIIPVTLEVGDYILSPLICVERKSIQDLFMSFTSGRLFNQVETMVRYYRIPVLLIEFSQDKSFSFQSASDIGDDVTPNSIISKLSLLALHFPRLRIIWSRSLHATAEIFALLKANQDEPDEVKAIRVGVPSEDGIVENDVRAENYNTSAVEFLRRLPGVTDSNYRAIMDGCKSLAELALLPVEKLAELMGGQKAARTLRDFLHAKYPTLL</sequence>
<dbReference type="SUPFAM" id="SSF52980">
    <property type="entry name" value="Restriction endonuclease-like"/>
    <property type="match status" value="1"/>
</dbReference>
<dbReference type="SUPFAM" id="SSF47781">
    <property type="entry name" value="RuvA domain 2-like"/>
    <property type="match status" value="1"/>
</dbReference>
<keyword evidence="9" id="KW-0539">Nucleus</keyword>
<dbReference type="InterPro" id="IPR011335">
    <property type="entry name" value="Restrct_endonuc-II-like"/>
</dbReference>
<organism evidence="12 13">
    <name type="scientific">Dovyalis caffra</name>
    <dbReference type="NCBI Taxonomy" id="77055"/>
    <lineage>
        <taxon>Eukaryota</taxon>
        <taxon>Viridiplantae</taxon>
        <taxon>Streptophyta</taxon>
        <taxon>Embryophyta</taxon>
        <taxon>Tracheophyta</taxon>
        <taxon>Spermatophyta</taxon>
        <taxon>Magnoliopsida</taxon>
        <taxon>eudicotyledons</taxon>
        <taxon>Gunneridae</taxon>
        <taxon>Pentapetalae</taxon>
        <taxon>rosids</taxon>
        <taxon>fabids</taxon>
        <taxon>Malpighiales</taxon>
        <taxon>Salicaceae</taxon>
        <taxon>Flacourtieae</taxon>
        <taxon>Dovyalis</taxon>
    </lineage>
</organism>
<dbReference type="Gene3D" id="3.40.50.10130">
    <property type="match status" value="1"/>
</dbReference>
<evidence type="ECO:0000256" key="4">
    <source>
        <dbReference type="ARBA" id="ARBA00022759"/>
    </source>
</evidence>
<feature type="region of interest" description="Disordered" evidence="10">
    <location>
        <begin position="347"/>
        <end position="377"/>
    </location>
</feature>
<dbReference type="CDD" id="cd20078">
    <property type="entry name" value="XPF_nuclease_XPF_euk"/>
    <property type="match status" value="1"/>
</dbReference>
<keyword evidence="13" id="KW-1185">Reference proteome</keyword>
<dbReference type="GO" id="GO:0000014">
    <property type="term" value="F:single-stranded DNA endodeoxyribonuclease activity"/>
    <property type="evidence" value="ECO:0007669"/>
    <property type="project" value="TreeGrafter"/>
</dbReference>
<dbReference type="InterPro" id="IPR010994">
    <property type="entry name" value="RuvA_2-like"/>
</dbReference>
<gene>
    <name evidence="12" type="ORF">DCAF_LOCUS26525</name>
</gene>
<evidence type="ECO:0000256" key="6">
    <source>
        <dbReference type="ARBA" id="ARBA00022801"/>
    </source>
</evidence>
<dbReference type="Proteomes" id="UP001314170">
    <property type="component" value="Unassembled WGS sequence"/>
</dbReference>
<dbReference type="FunFam" id="3.40.50.10130:FF:000002">
    <property type="entry name" value="DNA repair endonuclease XPF"/>
    <property type="match status" value="1"/>
</dbReference>
<evidence type="ECO:0000256" key="5">
    <source>
        <dbReference type="ARBA" id="ARBA00022763"/>
    </source>
</evidence>
<evidence type="ECO:0000313" key="13">
    <source>
        <dbReference type="Proteomes" id="UP001314170"/>
    </source>
</evidence>
<dbReference type="GO" id="GO:0000712">
    <property type="term" value="P:resolution of meiotic recombination intermediates"/>
    <property type="evidence" value="ECO:0007669"/>
    <property type="project" value="TreeGrafter"/>
</dbReference>
<dbReference type="SMART" id="SM00891">
    <property type="entry name" value="ERCC4"/>
    <property type="match status" value="1"/>
</dbReference>
<comment type="caution">
    <text evidence="12">The sequence shown here is derived from an EMBL/GenBank/DDBJ whole genome shotgun (WGS) entry which is preliminary data.</text>
</comment>
<dbReference type="GO" id="GO:0000724">
    <property type="term" value="P:double-strand break repair via homologous recombination"/>
    <property type="evidence" value="ECO:0007669"/>
    <property type="project" value="TreeGrafter"/>
</dbReference>
<comment type="similarity">
    <text evidence="2">Belongs to the XPF family.</text>
</comment>
<dbReference type="InterPro" id="IPR047520">
    <property type="entry name" value="XPF_nuclease"/>
</dbReference>
<evidence type="ECO:0000256" key="7">
    <source>
        <dbReference type="ARBA" id="ARBA00023125"/>
    </source>
</evidence>
<dbReference type="Gene3D" id="1.10.150.20">
    <property type="entry name" value="5' to 3' exonuclease, C-terminal subdomain"/>
    <property type="match status" value="1"/>
</dbReference>
<evidence type="ECO:0000256" key="1">
    <source>
        <dbReference type="ARBA" id="ARBA00004123"/>
    </source>
</evidence>
<feature type="compositionally biased region" description="Basic and acidic residues" evidence="10">
    <location>
        <begin position="569"/>
        <end position="578"/>
    </location>
</feature>
<dbReference type="AlphaFoldDB" id="A0AAV1SQI8"/>
<feature type="domain" description="ERCC4" evidence="11">
    <location>
        <begin position="767"/>
        <end position="847"/>
    </location>
</feature>
<evidence type="ECO:0000259" key="11">
    <source>
        <dbReference type="SMART" id="SM00891"/>
    </source>
</evidence>
<evidence type="ECO:0000256" key="2">
    <source>
        <dbReference type="ARBA" id="ARBA00010015"/>
    </source>
</evidence>
<dbReference type="InterPro" id="IPR006166">
    <property type="entry name" value="ERCC4_domain"/>
</dbReference>
<evidence type="ECO:0000256" key="10">
    <source>
        <dbReference type="SAM" id="MobiDB-lite"/>
    </source>
</evidence>
<keyword evidence="5" id="KW-0227">DNA damage</keyword>
<dbReference type="GO" id="GO:0000110">
    <property type="term" value="C:nucleotide-excision repair factor 1 complex"/>
    <property type="evidence" value="ECO:0007669"/>
    <property type="project" value="TreeGrafter"/>
</dbReference>
<feature type="region of interest" description="Disordered" evidence="10">
    <location>
        <begin position="524"/>
        <end position="578"/>
    </location>
</feature>
<keyword evidence="7" id="KW-0238">DNA-binding</keyword>
<keyword evidence="6" id="KW-0378">Hydrolase</keyword>
<reference evidence="12 13" key="1">
    <citation type="submission" date="2024-01" db="EMBL/GenBank/DDBJ databases">
        <authorList>
            <person name="Waweru B."/>
        </authorList>
    </citation>
    <scope>NUCLEOTIDE SEQUENCE [LARGE SCALE GENOMIC DNA]</scope>
</reference>
<dbReference type="GO" id="GO:0003684">
    <property type="term" value="F:damaged DNA binding"/>
    <property type="evidence" value="ECO:0007669"/>
    <property type="project" value="TreeGrafter"/>
</dbReference>
<dbReference type="GO" id="GO:1901255">
    <property type="term" value="P:nucleotide-excision repair involved in interstrand cross-link repair"/>
    <property type="evidence" value="ECO:0007669"/>
    <property type="project" value="TreeGrafter"/>
</dbReference>
<proteinExistence type="inferred from homology"/>
<dbReference type="GO" id="GO:0003697">
    <property type="term" value="F:single-stranded DNA binding"/>
    <property type="evidence" value="ECO:0007669"/>
    <property type="project" value="TreeGrafter"/>
</dbReference>